<name>A0A2W0CCF3_9BACL</name>
<protein>
    <submittedName>
        <fullName evidence="2">Restriction endonuclease</fullName>
    </submittedName>
</protein>
<evidence type="ECO:0000313" key="3">
    <source>
        <dbReference type="Proteomes" id="UP000247459"/>
    </source>
</evidence>
<evidence type="ECO:0000313" key="2">
    <source>
        <dbReference type="EMBL" id="PYY28369.1"/>
    </source>
</evidence>
<organism evidence="2 3">
    <name type="scientific">Paenibacillus illinoisensis</name>
    <dbReference type="NCBI Taxonomy" id="59845"/>
    <lineage>
        <taxon>Bacteria</taxon>
        <taxon>Bacillati</taxon>
        <taxon>Bacillota</taxon>
        <taxon>Bacilli</taxon>
        <taxon>Bacillales</taxon>
        <taxon>Paenibacillaceae</taxon>
        <taxon>Paenibacillus</taxon>
    </lineage>
</organism>
<feature type="domain" description="TRASH" evidence="1">
    <location>
        <begin position="55"/>
        <end position="94"/>
    </location>
</feature>
<evidence type="ECO:0000259" key="1">
    <source>
        <dbReference type="SMART" id="SM00746"/>
    </source>
</evidence>
<keyword evidence="2" id="KW-0255">Endonuclease</keyword>
<keyword evidence="2" id="KW-0378">Hydrolase</keyword>
<comment type="caution">
    <text evidence="2">The sequence shown here is derived from an EMBL/GenBank/DDBJ whole genome shotgun (WGS) entry which is preliminary data.</text>
</comment>
<feature type="domain" description="TRASH" evidence="1">
    <location>
        <begin position="5"/>
        <end position="39"/>
    </location>
</feature>
<reference evidence="2 3" key="1">
    <citation type="submission" date="2018-01" db="EMBL/GenBank/DDBJ databases">
        <title>Genome sequence of the PGP bacterium Paenibacillus illinoisensis E3.</title>
        <authorList>
            <person name="Rolli E."/>
            <person name="Marasco R."/>
            <person name="Bessem C."/>
            <person name="Michoud G."/>
            <person name="Gaiarsa S."/>
            <person name="Borin S."/>
            <person name="Daffonchio D."/>
        </authorList>
    </citation>
    <scope>NUCLEOTIDE SEQUENCE [LARGE SCALE GENOMIC DNA]</scope>
    <source>
        <strain evidence="2 3">E3</strain>
    </source>
</reference>
<dbReference type="OrthoDB" id="9757917at2"/>
<dbReference type="AlphaFoldDB" id="A0A2W0CCF3"/>
<dbReference type="EMBL" id="PRLG01000020">
    <property type="protein sequence ID" value="PYY28369.1"/>
    <property type="molecule type" value="Genomic_DNA"/>
</dbReference>
<dbReference type="InterPro" id="IPR011017">
    <property type="entry name" value="TRASH_dom"/>
</dbReference>
<dbReference type="SMART" id="SM00746">
    <property type="entry name" value="TRASH"/>
    <property type="match status" value="3"/>
</dbReference>
<dbReference type="SUPFAM" id="SSF52980">
    <property type="entry name" value="Restriction endonuclease-like"/>
    <property type="match status" value="1"/>
</dbReference>
<gene>
    <name evidence="2" type="ORF">PIL02S_03520</name>
</gene>
<dbReference type="GO" id="GO:0004519">
    <property type="term" value="F:endonuclease activity"/>
    <property type="evidence" value="ECO:0007669"/>
    <property type="project" value="UniProtKB-KW"/>
</dbReference>
<keyword evidence="2" id="KW-0540">Nuclease</keyword>
<dbReference type="Gene3D" id="3.40.960.10">
    <property type="entry name" value="VSR Endonuclease"/>
    <property type="match status" value="1"/>
</dbReference>
<dbReference type="RefSeq" id="WP_110821002.1">
    <property type="nucleotide sequence ID" value="NZ_PRLG01000020.1"/>
</dbReference>
<feature type="domain" description="TRASH" evidence="1">
    <location>
        <begin position="138"/>
        <end position="170"/>
    </location>
</feature>
<dbReference type="InterPro" id="IPR011335">
    <property type="entry name" value="Restrct_endonuc-II-like"/>
</dbReference>
<dbReference type="Proteomes" id="UP000247459">
    <property type="component" value="Unassembled WGS sequence"/>
</dbReference>
<proteinExistence type="predicted"/>
<accession>A0A2W0CCF3</accession>
<sequence length="345" mass="40348">MKLECKQCHKKIEKSNWEVNKNINNFCSHKCHGEWNSENKVRENHPRFNPYKVNCGHCQKEFNVPKYKYKNLQEGKVKNLFCTKSCLQNWQSCNFKKKQKTKTCEHCKGNYISKNKSSKYCSLQCIADSKKVLIRIQCDNCNVDISRKPSGVKDSNFCSVSCRSQWNSNKSNKVIKECVICKNTYTVSNNRLKSSICCSLPCLNLWKSRIYPKTEKGKASLREKGLKTTLLAKHQDTKPERMVREYLEKKGISYVAQNMMYDKFIVDFYLKEKDIVIEVLGDYWHGNPLKYGDSDNLIPLTPKQLRQKAKDKSRYSYLSTCGHKVLMIWEKDIYDNINEALSEVI</sequence>